<dbReference type="Pfam" id="PF07022">
    <property type="entry name" value="Phage_CI_repr"/>
    <property type="match status" value="1"/>
</dbReference>
<dbReference type="HOGENOM" id="CLU_079055_0_0_6"/>
<proteinExistence type="predicted"/>
<gene>
    <name evidence="3" type="ordered locus">Rahaq_0565</name>
</gene>
<dbReference type="InterPro" id="IPR010744">
    <property type="entry name" value="Phage_CI_N"/>
</dbReference>
<dbReference type="InterPro" id="IPR032499">
    <property type="entry name" value="Phage_CI_C"/>
</dbReference>
<evidence type="ECO:0000313" key="4">
    <source>
        <dbReference type="Proteomes" id="UP000007257"/>
    </source>
</evidence>
<dbReference type="AlphaFoldDB" id="A0A0H3F5W6"/>
<reference evidence="4" key="1">
    <citation type="submission" date="2011-01" db="EMBL/GenBank/DDBJ databases">
        <title>Complete sequence of chromosome of Rahnella sp. Y9602.</title>
        <authorList>
            <consortium name="US DOE Joint Genome Institute"/>
            <person name="Lucas S."/>
            <person name="Copeland A."/>
            <person name="Lapidus A."/>
            <person name="Cheng J.-F."/>
            <person name="Goodwin L."/>
            <person name="Pitluck S."/>
            <person name="Lu M."/>
            <person name="Detter J.C."/>
            <person name="Han C."/>
            <person name="Tapia R."/>
            <person name="Land M."/>
            <person name="Hauser L."/>
            <person name="Kyrpides N."/>
            <person name="Ivanova N."/>
            <person name="Ovchinnikova G."/>
            <person name="Pagani I."/>
            <person name="Sobecky P.A."/>
            <person name="Martinez R.J."/>
            <person name="Woyke T."/>
        </authorList>
    </citation>
    <scope>NUCLEOTIDE SEQUENCE [LARGE SCALE GENOMIC DNA]</scope>
    <source>
        <strain evidence="4">Y9602</strain>
    </source>
</reference>
<dbReference type="GO" id="GO:0051259">
    <property type="term" value="P:protein complex oligomerization"/>
    <property type="evidence" value="ECO:0007669"/>
    <property type="project" value="InterPro"/>
</dbReference>
<reference evidence="3 4" key="2">
    <citation type="journal article" date="2012" name="J. Bacteriol.">
        <title>Complete Genome Sequence of Rahnella sp. Strain Y9602, a Gammaproteobacterium Isolate from Metal- and Radionuclide-Contaminated Soil.</title>
        <authorList>
            <person name="Martinez R.J."/>
            <person name="Bruce D."/>
            <person name="Detter C."/>
            <person name="Goodwin L.A."/>
            <person name="Han J."/>
            <person name="Han C.S."/>
            <person name="Held B."/>
            <person name="Land M.L."/>
            <person name="Mikhailova N."/>
            <person name="Nolan M."/>
            <person name="Pennacchio L."/>
            <person name="Pitluck S."/>
            <person name="Tapia R."/>
            <person name="Woyke T."/>
            <person name="Sobecky P.A."/>
        </authorList>
    </citation>
    <scope>NUCLEOTIDE SEQUENCE [LARGE SCALE GENOMIC DNA]</scope>
    <source>
        <strain evidence="3 4">Y9602</strain>
    </source>
</reference>
<dbReference type="RefSeq" id="WP_013573898.1">
    <property type="nucleotide sequence ID" value="NC_015061.1"/>
</dbReference>
<evidence type="ECO:0000259" key="2">
    <source>
        <dbReference type="Pfam" id="PF16452"/>
    </source>
</evidence>
<organism evidence="3 4">
    <name type="scientific">Rahnella sp. (strain Y9602)</name>
    <dbReference type="NCBI Taxonomy" id="2703885"/>
    <lineage>
        <taxon>Bacteria</taxon>
        <taxon>Pseudomonadati</taxon>
        <taxon>Pseudomonadota</taxon>
        <taxon>Gammaproteobacteria</taxon>
        <taxon>Enterobacterales</taxon>
        <taxon>Yersiniaceae</taxon>
        <taxon>Rahnella</taxon>
    </lineage>
</organism>
<protein>
    <submittedName>
        <fullName evidence="3">CI repressor</fullName>
    </submittedName>
</protein>
<sequence>MKIRDYTFEPLSILDRVCDAYGFHQKIQLAQHFGISSSSLSNRYTRGTLSYDFVAVCSMETGANLKWLLTGEGQKFAEKLTESEIKNSQLVLKKFTLSDGQLIEEGEMSIDHHFFSKPPLQAQVITADGRTYFIEQKTPLSDGTWLIDVDGSVSIRELALLPSRKLHVTGGKIPFECRIDEITPLGRVVGIYTEVN</sequence>
<dbReference type="EMBL" id="CP002505">
    <property type="protein sequence ID" value="ADW72192.1"/>
    <property type="molecule type" value="Genomic_DNA"/>
</dbReference>
<dbReference type="GO" id="GO:0045892">
    <property type="term" value="P:negative regulation of DNA-templated transcription"/>
    <property type="evidence" value="ECO:0007669"/>
    <property type="project" value="InterPro"/>
</dbReference>
<dbReference type="Gene3D" id="1.10.260.40">
    <property type="entry name" value="lambda repressor-like DNA-binding domains"/>
    <property type="match status" value="1"/>
</dbReference>
<dbReference type="eggNOG" id="COG2932">
    <property type="taxonomic scope" value="Bacteria"/>
</dbReference>
<dbReference type="Gene3D" id="2.10.109.10">
    <property type="entry name" value="Umud Fragment, subunit A"/>
    <property type="match status" value="1"/>
</dbReference>
<feature type="domain" description="Bacteriophage CI repressor C-terminal" evidence="2">
    <location>
        <begin position="93"/>
        <end position="189"/>
    </location>
</feature>
<name>A0A0H3F5W6_RAHSY</name>
<feature type="domain" description="Bacteriophage CI repressor N-terminal" evidence="1">
    <location>
        <begin position="13"/>
        <end position="76"/>
    </location>
</feature>
<dbReference type="Proteomes" id="UP000007257">
    <property type="component" value="Chromosome"/>
</dbReference>
<dbReference type="InterPro" id="IPR010982">
    <property type="entry name" value="Lambda_DNA-bd_dom_sf"/>
</dbReference>
<accession>A0A0H3F5W6</accession>
<evidence type="ECO:0000259" key="1">
    <source>
        <dbReference type="Pfam" id="PF07022"/>
    </source>
</evidence>
<dbReference type="Pfam" id="PF16452">
    <property type="entry name" value="Phage_CI_C"/>
    <property type="match status" value="1"/>
</dbReference>
<dbReference type="KEGG" id="rah:Rahaq_0565"/>
<dbReference type="OrthoDB" id="7067028at2"/>
<dbReference type="GO" id="GO:0003677">
    <property type="term" value="F:DNA binding"/>
    <property type="evidence" value="ECO:0007669"/>
    <property type="project" value="InterPro"/>
</dbReference>
<evidence type="ECO:0000313" key="3">
    <source>
        <dbReference type="EMBL" id="ADW72192.1"/>
    </source>
</evidence>